<comment type="catalytic activity">
    <reaction evidence="1">
        <text>4-amino-5-hydroxymethyl-2-methylpyrimidine + ATP = 4-amino-2-methyl-5-(phosphooxymethyl)pyrimidine + ADP + H(+)</text>
        <dbReference type="Rhea" id="RHEA:23096"/>
        <dbReference type="ChEBI" id="CHEBI:15378"/>
        <dbReference type="ChEBI" id="CHEBI:16892"/>
        <dbReference type="ChEBI" id="CHEBI:30616"/>
        <dbReference type="ChEBI" id="CHEBI:58354"/>
        <dbReference type="ChEBI" id="CHEBI:456216"/>
        <dbReference type="EC" id="2.7.1.49"/>
    </reaction>
</comment>
<dbReference type="InterPro" id="IPR013749">
    <property type="entry name" value="PM/HMP-P_kinase-1"/>
</dbReference>
<evidence type="ECO:0000256" key="1">
    <source>
        <dbReference type="ARBA" id="ARBA00000151"/>
    </source>
</evidence>
<keyword evidence="9" id="KW-0784">Thiamine biosynthesis</keyword>
<keyword evidence="7 11" id="KW-0418">Kinase</keyword>
<dbReference type="GO" id="GO:0009228">
    <property type="term" value="P:thiamine biosynthetic process"/>
    <property type="evidence" value="ECO:0007669"/>
    <property type="project" value="UniProtKB-KW"/>
</dbReference>
<evidence type="ECO:0000256" key="9">
    <source>
        <dbReference type="ARBA" id="ARBA00022977"/>
    </source>
</evidence>
<dbReference type="GO" id="GO:0005829">
    <property type="term" value="C:cytosol"/>
    <property type="evidence" value="ECO:0007669"/>
    <property type="project" value="TreeGrafter"/>
</dbReference>
<accession>A0A1G9VS39</accession>
<dbReference type="Pfam" id="PF08543">
    <property type="entry name" value="Phos_pyr_kin"/>
    <property type="match status" value="1"/>
</dbReference>
<feature type="domain" description="Pyridoxamine kinase/Phosphomethylpyrimidine kinase" evidence="10">
    <location>
        <begin position="15"/>
        <end position="258"/>
    </location>
</feature>
<evidence type="ECO:0000256" key="6">
    <source>
        <dbReference type="ARBA" id="ARBA00022741"/>
    </source>
</evidence>
<protein>
    <submittedName>
        <fullName evidence="11">Hydroxymethylpyrimidine/phosphomethylpyrimidine kinase</fullName>
    </submittedName>
</protein>
<evidence type="ECO:0000313" key="12">
    <source>
        <dbReference type="Proteomes" id="UP000199671"/>
    </source>
</evidence>
<keyword evidence="5" id="KW-0808">Transferase</keyword>
<dbReference type="InterPro" id="IPR004399">
    <property type="entry name" value="HMP/HMP-P_kinase_dom"/>
</dbReference>
<dbReference type="OrthoDB" id="34166at2"/>
<evidence type="ECO:0000256" key="2">
    <source>
        <dbReference type="ARBA" id="ARBA00000565"/>
    </source>
</evidence>
<dbReference type="GO" id="GO:0008972">
    <property type="term" value="F:phosphomethylpyrimidine kinase activity"/>
    <property type="evidence" value="ECO:0007669"/>
    <property type="project" value="UniProtKB-EC"/>
</dbReference>
<name>A0A1G9VS39_9ACTO</name>
<dbReference type="AlphaFoldDB" id="A0A1G9VS39"/>
<dbReference type="NCBIfam" id="TIGR00097">
    <property type="entry name" value="HMP-P_kinase"/>
    <property type="match status" value="1"/>
</dbReference>
<keyword evidence="6" id="KW-0547">Nucleotide-binding</keyword>
<evidence type="ECO:0000256" key="5">
    <source>
        <dbReference type="ARBA" id="ARBA00022679"/>
    </source>
</evidence>
<dbReference type="Proteomes" id="UP000199671">
    <property type="component" value="Unassembled WGS sequence"/>
</dbReference>
<comment type="pathway">
    <text evidence="4">Cofactor biosynthesis; thiamine diphosphate biosynthesis; 4-amino-2-methyl-5-diphosphomethylpyrimidine from 5-amino-1-(5-phospho-D-ribosyl)imidazole: step 3/3.</text>
</comment>
<dbReference type="GO" id="GO:0009229">
    <property type="term" value="P:thiamine diphosphate biosynthetic process"/>
    <property type="evidence" value="ECO:0007669"/>
    <property type="project" value="UniProtKB-UniPathway"/>
</dbReference>
<evidence type="ECO:0000256" key="3">
    <source>
        <dbReference type="ARBA" id="ARBA00003848"/>
    </source>
</evidence>
<dbReference type="CDD" id="cd01169">
    <property type="entry name" value="HMPP_kinase"/>
    <property type="match status" value="1"/>
</dbReference>
<evidence type="ECO:0000256" key="7">
    <source>
        <dbReference type="ARBA" id="ARBA00022777"/>
    </source>
</evidence>
<evidence type="ECO:0000256" key="8">
    <source>
        <dbReference type="ARBA" id="ARBA00022840"/>
    </source>
</evidence>
<comment type="catalytic activity">
    <reaction evidence="2">
        <text>4-amino-2-methyl-5-(phosphooxymethyl)pyrimidine + ATP = 4-amino-2-methyl-5-(diphosphooxymethyl)pyrimidine + ADP</text>
        <dbReference type="Rhea" id="RHEA:19893"/>
        <dbReference type="ChEBI" id="CHEBI:30616"/>
        <dbReference type="ChEBI" id="CHEBI:57841"/>
        <dbReference type="ChEBI" id="CHEBI:58354"/>
        <dbReference type="ChEBI" id="CHEBI:456216"/>
        <dbReference type="EC" id="2.7.4.7"/>
    </reaction>
</comment>
<dbReference type="PANTHER" id="PTHR20858:SF17">
    <property type="entry name" value="HYDROXYMETHYLPYRIMIDINE_PHOSPHOMETHYLPYRIMIDINE KINASE THI20-RELATED"/>
    <property type="match status" value="1"/>
</dbReference>
<dbReference type="PANTHER" id="PTHR20858">
    <property type="entry name" value="PHOSPHOMETHYLPYRIMIDINE KINASE"/>
    <property type="match status" value="1"/>
</dbReference>
<evidence type="ECO:0000256" key="4">
    <source>
        <dbReference type="ARBA" id="ARBA00004769"/>
    </source>
</evidence>
<dbReference type="GO" id="GO:0005524">
    <property type="term" value="F:ATP binding"/>
    <property type="evidence" value="ECO:0007669"/>
    <property type="project" value="UniProtKB-KW"/>
</dbReference>
<reference evidence="11 12" key="1">
    <citation type="submission" date="2016-10" db="EMBL/GenBank/DDBJ databases">
        <authorList>
            <person name="de Groot N.N."/>
        </authorList>
    </citation>
    <scope>NUCLEOTIDE SEQUENCE [LARGE SCALE GENOMIC DNA]</scope>
    <source>
        <strain evidence="11 12">KPR-7B</strain>
    </source>
</reference>
<sequence length="282" mass="29207">MNAAIPKVLTIAGSDPAGGAGIQADLKTMGALGAYGMSAVTALTAQSTRGVTGVHAVPADFVRLQLDTLLADIAPDATKIGMLATAELADAVGEYLPALRHTVLDPVMVATSGDRLLDADAMDAVRRLCARAELITPNLLEAAALLGRAPAADLDELCLQAELLLAAGARRVLLKGGHLDAGATDVYADADCTVPLPGRRVHTRNTHGTGCTLSSAIAALRAQRDSWIAAVRDAKTYLTGALEHADCLAVGGGHGPVHHYFALWPNRPEGEGTKRRMDEESG</sequence>
<comment type="function">
    <text evidence="3">Catalyzes the phosphorylation of hydroxymethylpyrimidine phosphate (HMP-P) to HMP-PP, and of HMP to HMP-P.</text>
</comment>
<dbReference type="InterPro" id="IPR029056">
    <property type="entry name" value="Ribokinase-like"/>
</dbReference>
<organism evidence="11 12">
    <name type="scientific">Actinomyces ruminicola</name>
    <dbReference type="NCBI Taxonomy" id="332524"/>
    <lineage>
        <taxon>Bacteria</taxon>
        <taxon>Bacillati</taxon>
        <taxon>Actinomycetota</taxon>
        <taxon>Actinomycetes</taxon>
        <taxon>Actinomycetales</taxon>
        <taxon>Actinomycetaceae</taxon>
        <taxon>Actinomyces</taxon>
    </lineage>
</organism>
<dbReference type="Gene3D" id="3.40.1190.20">
    <property type="match status" value="1"/>
</dbReference>
<evidence type="ECO:0000313" key="11">
    <source>
        <dbReference type="EMBL" id="SDM75082.1"/>
    </source>
</evidence>
<dbReference type="FunFam" id="3.40.1190.20:FF:000003">
    <property type="entry name" value="Phosphomethylpyrimidine kinase ThiD"/>
    <property type="match status" value="1"/>
</dbReference>
<gene>
    <name evidence="11" type="ORF">SAMN04487766_106123</name>
</gene>
<dbReference type="GO" id="GO:0008902">
    <property type="term" value="F:hydroxymethylpyrimidine kinase activity"/>
    <property type="evidence" value="ECO:0007669"/>
    <property type="project" value="UniProtKB-EC"/>
</dbReference>
<dbReference type="SUPFAM" id="SSF53613">
    <property type="entry name" value="Ribokinase-like"/>
    <property type="match status" value="1"/>
</dbReference>
<evidence type="ECO:0000259" key="10">
    <source>
        <dbReference type="Pfam" id="PF08543"/>
    </source>
</evidence>
<keyword evidence="8" id="KW-0067">ATP-binding</keyword>
<dbReference type="EMBL" id="FNHU01000006">
    <property type="protein sequence ID" value="SDM75082.1"/>
    <property type="molecule type" value="Genomic_DNA"/>
</dbReference>
<dbReference type="UniPathway" id="UPA00060">
    <property type="reaction ID" value="UER00138"/>
</dbReference>
<proteinExistence type="predicted"/>
<dbReference type="RefSeq" id="WP_092609902.1">
    <property type="nucleotide sequence ID" value="NZ_FNHU01000006.1"/>
</dbReference>